<organism evidence="6 7">
    <name type="scientific">Candidatus Cryptobacteroides intestinavium</name>
    <dbReference type="NCBI Taxonomy" id="2840766"/>
    <lineage>
        <taxon>Bacteria</taxon>
        <taxon>Pseudomonadati</taxon>
        <taxon>Bacteroidota</taxon>
        <taxon>Bacteroidia</taxon>
        <taxon>Bacteroidales</taxon>
        <taxon>Candidatus Cryptobacteroides</taxon>
    </lineage>
</organism>
<evidence type="ECO:0000256" key="2">
    <source>
        <dbReference type="ARBA" id="ARBA00022692"/>
    </source>
</evidence>
<keyword evidence="2 5" id="KW-0812">Transmembrane</keyword>
<protein>
    <submittedName>
        <fullName evidence="6">Energy transducer TonB</fullName>
    </submittedName>
</protein>
<gene>
    <name evidence="6" type="ORF">IAC06_07925</name>
</gene>
<dbReference type="Gene3D" id="3.30.1150.10">
    <property type="match status" value="1"/>
</dbReference>
<dbReference type="SUPFAM" id="SSF74653">
    <property type="entry name" value="TolA/TonB C-terminal domain"/>
    <property type="match status" value="1"/>
</dbReference>
<evidence type="ECO:0000256" key="3">
    <source>
        <dbReference type="ARBA" id="ARBA00022989"/>
    </source>
</evidence>
<dbReference type="AlphaFoldDB" id="A0A9D9ERL1"/>
<keyword evidence="4 5" id="KW-0472">Membrane</keyword>
<name>A0A9D9ERL1_9BACT</name>
<dbReference type="EMBL" id="JADIMI010000074">
    <property type="protein sequence ID" value="MBO8452787.1"/>
    <property type="molecule type" value="Genomic_DNA"/>
</dbReference>
<proteinExistence type="predicted"/>
<dbReference type="GO" id="GO:0016020">
    <property type="term" value="C:membrane"/>
    <property type="evidence" value="ECO:0007669"/>
    <property type="project" value="UniProtKB-SubCell"/>
</dbReference>
<evidence type="ECO:0000256" key="4">
    <source>
        <dbReference type="ARBA" id="ARBA00023136"/>
    </source>
</evidence>
<dbReference type="InterPro" id="IPR006260">
    <property type="entry name" value="TonB/TolA_C"/>
</dbReference>
<dbReference type="Proteomes" id="UP000823661">
    <property type="component" value="Unassembled WGS sequence"/>
</dbReference>
<comment type="caution">
    <text evidence="6">The sequence shown here is derived from an EMBL/GenBank/DDBJ whole genome shotgun (WGS) entry which is preliminary data.</text>
</comment>
<feature type="transmembrane region" description="Helical" evidence="5">
    <location>
        <begin position="16"/>
        <end position="37"/>
    </location>
</feature>
<accession>A0A9D9ERL1</accession>
<sequence length="251" mass="28631">MDFRRLYRRLSKEDKAGLYITVIFHLTVIIVLAISQLSTIAVKDMSFMLDFSKYEEKEKLEEERKFKEDVSRRLDRLLGYASAQNPEEIRNIAVDASSGPLKDDRGTDAEDLYRDADRLQQELDAGKMARTDENTVDLGKFEKKEKKDKEAKEYRGPSVVSYSLDGRKASRLSIPAYRCLGGGDVTVIITVDPQGNVINAKIYDEVSSTDRCLREFAIRAARLSRFSVLPPDRIDGMARQKGEIVYRFIAQ</sequence>
<dbReference type="NCBIfam" id="TIGR01352">
    <property type="entry name" value="tonB_Cterm"/>
    <property type="match status" value="1"/>
</dbReference>
<evidence type="ECO:0000313" key="7">
    <source>
        <dbReference type="Proteomes" id="UP000823661"/>
    </source>
</evidence>
<evidence type="ECO:0000256" key="5">
    <source>
        <dbReference type="SAM" id="Phobius"/>
    </source>
</evidence>
<reference evidence="6" key="1">
    <citation type="submission" date="2020-10" db="EMBL/GenBank/DDBJ databases">
        <authorList>
            <person name="Gilroy R."/>
        </authorList>
    </citation>
    <scope>NUCLEOTIDE SEQUENCE</scope>
    <source>
        <strain evidence="6">B1-20833</strain>
    </source>
</reference>
<evidence type="ECO:0000313" key="6">
    <source>
        <dbReference type="EMBL" id="MBO8452787.1"/>
    </source>
</evidence>
<reference evidence="6" key="2">
    <citation type="journal article" date="2021" name="PeerJ">
        <title>Extensive microbial diversity within the chicken gut microbiome revealed by metagenomics and culture.</title>
        <authorList>
            <person name="Gilroy R."/>
            <person name="Ravi A."/>
            <person name="Getino M."/>
            <person name="Pursley I."/>
            <person name="Horton D.L."/>
            <person name="Alikhan N.F."/>
            <person name="Baker D."/>
            <person name="Gharbi K."/>
            <person name="Hall N."/>
            <person name="Watson M."/>
            <person name="Adriaenssens E.M."/>
            <person name="Foster-Nyarko E."/>
            <person name="Jarju S."/>
            <person name="Secka A."/>
            <person name="Antonio M."/>
            <person name="Oren A."/>
            <person name="Chaudhuri R.R."/>
            <person name="La Ragione R."/>
            <person name="Hildebrand F."/>
            <person name="Pallen M.J."/>
        </authorList>
    </citation>
    <scope>NUCLEOTIDE SEQUENCE</scope>
    <source>
        <strain evidence="6">B1-20833</strain>
    </source>
</reference>
<comment type="subcellular location">
    <subcellularLocation>
        <location evidence="1">Membrane</location>
        <topology evidence="1">Single-pass membrane protein</topology>
    </subcellularLocation>
</comment>
<evidence type="ECO:0000256" key="1">
    <source>
        <dbReference type="ARBA" id="ARBA00004167"/>
    </source>
</evidence>
<keyword evidence="3 5" id="KW-1133">Transmembrane helix</keyword>